<gene>
    <name evidence="1" type="ORF">U0070_023651</name>
</gene>
<sequence>MLQCTDCCVGPYCVSSLSIECRVSSRPLSALISVDAEVQGVSPSFVCTHQCGC</sequence>
<accession>A0AAW0IPK1</accession>
<evidence type="ECO:0000313" key="2">
    <source>
        <dbReference type="Proteomes" id="UP001488838"/>
    </source>
</evidence>
<evidence type="ECO:0000313" key="1">
    <source>
        <dbReference type="EMBL" id="KAK7816168.1"/>
    </source>
</evidence>
<proteinExistence type="predicted"/>
<dbReference type="AlphaFoldDB" id="A0AAW0IPK1"/>
<name>A0AAW0IPK1_MYOGA</name>
<comment type="caution">
    <text evidence="1">The sequence shown here is derived from an EMBL/GenBank/DDBJ whole genome shotgun (WGS) entry which is preliminary data.</text>
</comment>
<reference evidence="1 2" key="1">
    <citation type="journal article" date="2023" name="bioRxiv">
        <title>Conserved and derived expression patterns and positive selection on dental genes reveal complex evolutionary context of ever-growing rodent molars.</title>
        <authorList>
            <person name="Calamari Z.T."/>
            <person name="Song A."/>
            <person name="Cohen E."/>
            <person name="Akter M."/>
            <person name="Roy R.D."/>
            <person name="Hallikas O."/>
            <person name="Christensen M.M."/>
            <person name="Li P."/>
            <person name="Marangoni P."/>
            <person name="Jernvall J."/>
            <person name="Klein O.D."/>
        </authorList>
    </citation>
    <scope>NUCLEOTIDE SEQUENCE [LARGE SCALE GENOMIC DNA]</scope>
    <source>
        <strain evidence="1">V071</strain>
    </source>
</reference>
<dbReference type="EMBL" id="JBBHLL010000105">
    <property type="protein sequence ID" value="KAK7816168.1"/>
    <property type="molecule type" value="Genomic_DNA"/>
</dbReference>
<protein>
    <submittedName>
        <fullName evidence="1">Uncharacterized protein</fullName>
    </submittedName>
</protein>
<organism evidence="1 2">
    <name type="scientific">Myodes glareolus</name>
    <name type="common">Bank vole</name>
    <name type="synonym">Clethrionomys glareolus</name>
    <dbReference type="NCBI Taxonomy" id="447135"/>
    <lineage>
        <taxon>Eukaryota</taxon>
        <taxon>Metazoa</taxon>
        <taxon>Chordata</taxon>
        <taxon>Craniata</taxon>
        <taxon>Vertebrata</taxon>
        <taxon>Euteleostomi</taxon>
        <taxon>Mammalia</taxon>
        <taxon>Eutheria</taxon>
        <taxon>Euarchontoglires</taxon>
        <taxon>Glires</taxon>
        <taxon>Rodentia</taxon>
        <taxon>Myomorpha</taxon>
        <taxon>Muroidea</taxon>
        <taxon>Cricetidae</taxon>
        <taxon>Arvicolinae</taxon>
        <taxon>Myodes</taxon>
    </lineage>
</organism>
<dbReference type="Proteomes" id="UP001488838">
    <property type="component" value="Unassembled WGS sequence"/>
</dbReference>
<keyword evidence="2" id="KW-1185">Reference proteome</keyword>